<sequence>MDFSSDSNGDLDELASCGPIRSFIGTVEFPRDYYPVVMVASKATDGTKDRSYEEFIRGPNNEARADRSSRRSCVSDHSMRCRVGERVYPNRFMFHAKGGGDTCNSHPFQETRGILRNNRRNSKTFRVKNRSRDILYLSQVCLS</sequence>
<dbReference type="AlphaFoldDB" id="A0A8S9H8U2"/>
<comment type="caution">
    <text evidence="1">The sequence shown here is derived from an EMBL/GenBank/DDBJ whole genome shotgun (WGS) entry which is preliminary data.</text>
</comment>
<reference evidence="1" key="1">
    <citation type="submission" date="2019-12" db="EMBL/GenBank/DDBJ databases">
        <title>Genome sequencing and annotation of Brassica cretica.</title>
        <authorList>
            <person name="Studholme D.J."/>
            <person name="Sarris P.F."/>
        </authorList>
    </citation>
    <scope>NUCLEOTIDE SEQUENCE</scope>
    <source>
        <strain evidence="1">PFS-001/15</strain>
        <tissue evidence="1">Leaf</tissue>
    </source>
</reference>
<gene>
    <name evidence="1" type="ORF">F2Q68_00034783</name>
</gene>
<evidence type="ECO:0000313" key="2">
    <source>
        <dbReference type="Proteomes" id="UP000712281"/>
    </source>
</evidence>
<protein>
    <submittedName>
        <fullName evidence="1">Uncharacterized protein</fullName>
    </submittedName>
</protein>
<dbReference type="EMBL" id="QGKW02001988">
    <property type="protein sequence ID" value="KAF2552632.1"/>
    <property type="molecule type" value="Genomic_DNA"/>
</dbReference>
<organism evidence="1 2">
    <name type="scientific">Brassica cretica</name>
    <name type="common">Mustard</name>
    <dbReference type="NCBI Taxonomy" id="69181"/>
    <lineage>
        <taxon>Eukaryota</taxon>
        <taxon>Viridiplantae</taxon>
        <taxon>Streptophyta</taxon>
        <taxon>Embryophyta</taxon>
        <taxon>Tracheophyta</taxon>
        <taxon>Spermatophyta</taxon>
        <taxon>Magnoliopsida</taxon>
        <taxon>eudicotyledons</taxon>
        <taxon>Gunneridae</taxon>
        <taxon>Pentapetalae</taxon>
        <taxon>rosids</taxon>
        <taxon>malvids</taxon>
        <taxon>Brassicales</taxon>
        <taxon>Brassicaceae</taxon>
        <taxon>Brassiceae</taxon>
        <taxon>Brassica</taxon>
    </lineage>
</organism>
<proteinExistence type="predicted"/>
<evidence type="ECO:0000313" key="1">
    <source>
        <dbReference type="EMBL" id="KAF2552632.1"/>
    </source>
</evidence>
<name>A0A8S9H8U2_BRACR</name>
<dbReference type="Proteomes" id="UP000712281">
    <property type="component" value="Unassembled WGS sequence"/>
</dbReference>
<accession>A0A8S9H8U2</accession>